<protein>
    <submittedName>
        <fullName evidence="3">DUF1566 domain-containing protein</fullName>
    </submittedName>
</protein>
<proteinExistence type="predicted"/>
<organism evidence="3 4">
    <name type="scientific">Marinospirillum alkalitolerans</name>
    <dbReference type="NCBI Taxonomy" id="3123374"/>
    <lineage>
        <taxon>Bacteria</taxon>
        <taxon>Pseudomonadati</taxon>
        <taxon>Pseudomonadota</taxon>
        <taxon>Gammaproteobacteria</taxon>
        <taxon>Oceanospirillales</taxon>
        <taxon>Oceanospirillaceae</taxon>
        <taxon>Marinospirillum</taxon>
    </lineage>
</organism>
<gene>
    <name evidence="3" type="ORF">V6U78_03455</name>
</gene>
<dbReference type="EMBL" id="JBANFI010000002">
    <property type="protein sequence ID" value="MFK7160090.1"/>
    <property type="molecule type" value="Genomic_DNA"/>
</dbReference>
<evidence type="ECO:0000313" key="4">
    <source>
        <dbReference type="Proteomes" id="UP001621714"/>
    </source>
</evidence>
<name>A0ABW8PUY3_9GAMM</name>
<evidence type="ECO:0000313" key="3">
    <source>
        <dbReference type="EMBL" id="MFK7160090.1"/>
    </source>
</evidence>
<keyword evidence="1" id="KW-0732">Signal</keyword>
<evidence type="ECO:0000259" key="2">
    <source>
        <dbReference type="Pfam" id="PF07603"/>
    </source>
</evidence>
<comment type="caution">
    <text evidence="3">The sequence shown here is derived from an EMBL/GenBank/DDBJ whole genome shotgun (WGS) entry which is preliminary data.</text>
</comment>
<reference evidence="3 4" key="1">
    <citation type="submission" date="2024-02" db="EMBL/GenBank/DDBJ databases">
        <title>Marinospirillum sp. MEB 164 isolated from Lonar lake sediment.</title>
        <authorList>
            <person name="Joshi A."/>
            <person name="Thite S."/>
        </authorList>
    </citation>
    <scope>NUCLEOTIDE SEQUENCE [LARGE SCALE GENOMIC DNA]</scope>
    <source>
        <strain evidence="3 4">MEB164</strain>
    </source>
</reference>
<dbReference type="InterPro" id="IPR011460">
    <property type="entry name" value="Lcl_C"/>
</dbReference>
<feature type="signal peptide" evidence="1">
    <location>
        <begin position="1"/>
        <end position="25"/>
    </location>
</feature>
<dbReference type="RefSeq" id="WP_405337235.1">
    <property type="nucleotide sequence ID" value="NZ_JBANFI010000002.1"/>
</dbReference>
<sequence length="203" mass="21547">MPARSLLTLCSALTLLALTSGCSDSSSGSSPSLAPLPDRTETTFIEGRYVARGAEEQYIEDTHTGLVWKRCVEGQTWDQGGQICVGRAASLTLDQAGGDEIINEQITGFMLPSRDQLLSLVACPGEALTAESIGRGVCQNPPSNSNPTLATAVFPDTPALTHWTTTCMSSACTTYYGVNFGDGSLSEYNAPSSRYAVRRVRAL</sequence>
<feature type="domain" description="Lcl C-terminal" evidence="2">
    <location>
        <begin position="58"/>
        <end position="201"/>
    </location>
</feature>
<dbReference type="Pfam" id="PF07603">
    <property type="entry name" value="Lcl_C"/>
    <property type="match status" value="1"/>
</dbReference>
<evidence type="ECO:0000256" key="1">
    <source>
        <dbReference type="SAM" id="SignalP"/>
    </source>
</evidence>
<feature type="chain" id="PRO_5046284143" evidence="1">
    <location>
        <begin position="26"/>
        <end position="203"/>
    </location>
</feature>
<accession>A0ABW8PUY3</accession>
<keyword evidence="4" id="KW-1185">Reference proteome</keyword>
<dbReference type="Proteomes" id="UP001621714">
    <property type="component" value="Unassembled WGS sequence"/>
</dbReference>
<dbReference type="PROSITE" id="PS51257">
    <property type="entry name" value="PROKAR_LIPOPROTEIN"/>
    <property type="match status" value="1"/>
</dbReference>